<evidence type="ECO:0000259" key="1">
    <source>
        <dbReference type="Pfam" id="PF01575"/>
    </source>
</evidence>
<comment type="caution">
    <text evidence="2">The sequence shown here is derived from an EMBL/GenBank/DDBJ whole genome shotgun (WGS) entry which is preliminary data.</text>
</comment>
<feature type="domain" description="MaoC-like" evidence="1">
    <location>
        <begin position="27"/>
        <end position="140"/>
    </location>
</feature>
<dbReference type="Gene3D" id="3.10.129.10">
    <property type="entry name" value="Hotdog Thioesterase"/>
    <property type="match status" value="1"/>
</dbReference>
<organism evidence="2 3">
    <name type="scientific">Thioclava kandeliae</name>
    <dbReference type="NCBI Taxonomy" id="3070818"/>
    <lineage>
        <taxon>Bacteria</taxon>
        <taxon>Pseudomonadati</taxon>
        <taxon>Pseudomonadota</taxon>
        <taxon>Alphaproteobacteria</taxon>
        <taxon>Rhodobacterales</taxon>
        <taxon>Paracoccaceae</taxon>
        <taxon>Thioclava</taxon>
    </lineage>
</organism>
<sequence length="170" mass="18572">MATEAQMQACLAGIGPEGLFYEDIEVGAEFVTSDHEITREGIAIFGKVTLDEHPLHVDEDYARKAGFPGLIAHGLFGLSLMEGLKTRLHLYDQSSIASLGWDAVKFRAPILPGDRVYVWMRFSGARASSSRPAGIVTEEVELRRADGRVLISAQHLSFIRAKAETLAEGT</sequence>
<dbReference type="InterPro" id="IPR029069">
    <property type="entry name" value="HotDog_dom_sf"/>
</dbReference>
<reference evidence="2 3" key="2">
    <citation type="submission" date="2024-06" db="EMBL/GenBank/DDBJ databases">
        <title>Thioclava kandeliae sp. nov. from a rhizosphere soil sample of Kandelia candel in a mangrove.</title>
        <authorList>
            <person name="Mu T."/>
        </authorList>
    </citation>
    <scope>NUCLEOTIDE SEQUENCE [LARGE SCALE GENOMIC DNA]</scope>
    <source>
        <strain evidence="2 3">CPCC 100088</strain>
    </source>
</reference>
<dbReference type="CDD" id="cd03441">
    <property type="entry name" value="R_hydratase_like"/>
    <property type="match status" value="1"/>
</dbReference>
<dbReference type="SUPFAM" id="SSF54637">
    <property type="entry name" value="Thioesterase/thiol ester dehydrase-isomerase"/>
    <property type="match status" value="1"/>
</dbReference>
<keyword evidence="3" id="KW-1185">Reference proteome</keyword>
<dbReference type="Pfam" id="PF01575">
    <property type="entry name" value="MaoC_dehydratas"/>
    <property type="match status" value="1"/>
</dbReference>
<evidence type="ECO:0000313" key="2">
    <source>
        <dbReference type="EMBL" id="MER5173648.1"/>
    </source>
</evidence>
<dbReference type="PANTHER" id="PTHR43664:SF1">
    <property type="entry name" value="BETA-METHYLMALYL-COA DEHYDRATASE"/>
    <property type="match status" value="1"/>
</dbReference>
<dbReference type="InterPro" id="IPR052342">
    <property type="entry name" value="MCH/BMMD"/>
</dbReference>
<gene>
    <name evidence="2" type="ORF">VSX56_17925</name>
</gene>
<reference evidence="2 3" key="1">
    <citation type="submission" date="2024-01" db="EMBL/GenBank/DDBJ databases">
        <authorList>
            <person name="Deng Y."/>
            <person name="Su J."/>
        </authorList>
    </citation>
    <scope>NUCLEOTIDE SEQUENCE [LARGE SCALE GENOMIC DNA]</scope>
    <source>
        <strain evidence="2 3">CPCC 100088</strain>
    </source>
</reference>
<name>A0ABV1SL58_9RHOB</name>
<proteinExistence type="predicted"/>
<accession>A0ABV1SL58</accession>
<evidence type="ECO:0000313" key="3">
    <source>
        <dbReference type="Proteomes" id="UP001438953"/>
    </source>
</evidence>
<dbReference type="InterPro" id="IPR002539">
    <property type="entry name" value="MaoC-like_dom"/>
</dbReference>
<dbReference type="PANTHER" id="PTHR43664">
    <property type="entry name" value="MONOAMINE OXIDASE-RELATED"/>
    <property type="match status" value="1"/>
</dbReference>
<dbReference type="RefSeq" id="WP_339114812.1">
    <property type="nucleotide sequence ID" value="NZ_JAYWLC010000023.1"/>
</dbReference>
<protein>
    <submittedName>
        <fullName evidence="2">MaoC family dehydratase</fullName>
    </submittedName>
</protein>
<dbReference type="Proteomes" id="UP001438953">
    <property type="component" value="Unassembled WGS sequence"/>
</dbReference>
<dbReference type="EMBL" id="JAYWLC010000023">
    <property type="protein sequence ID" value="MER5173648.1"/>
    <property type="molecule type" value="Genomic_DNA"/>
</dbReference>